<reference evidence="1" key="2">
    <citation type="submission" date="2015-11" db="EMBL/GenBank/DDBJ databases">
        <authorList>
            <person name="Zhang Y."/>
            <person name="Guo Z."/>
        </authorList>
    </citation>
    <scope>NUCLEOTIDE SEQUENCE</scope>
</reference>
<dbReference type="Proteomes" id="UP000017246">
    <property type="component" value="Unassembled WGS sequence"/>
</dbReference>
<dbReference type="AlphaFoldDB" id="A0A087W0H5"/>
<proteinExistence type="predicted"/>
<name>A0A087W0H5_ECHMU</name>
<gene>
    <name evidence="1" type="ORF">EmuJ_000179100</name>
</gene>
<accession>A0A087W0H5</accession>
<protein>
    <submittedName>
        <fullName evidence="1">Expressed protein</fullName>
    </submittedName>
</protein>
<sequence>MLRPYALMFFLYQPLAPSYLDQGKGGEWMNGRRTDVKFLHHSHCDCSPFPVFLVYHFLHPSFRKVI</sequence>
<dbReference type="EMBL" id="LN902846">
    <property type="protein sequence ID" value="CDI97974.1"/>
    <property type="molecule type" value="Genomic_DNA"/>
</dbReference>
<evidence type="ECO:0000313" key="1">
    <source>
        <dbReference type="EMBL" id="CDI97974.1"/>
    </source>
</evidence>
<organism evidence="1 2">
    <name type="scientific">Echinococcus multilocularis</name>
    <name type="common">Fox tapeworm</name>
    <dbReference type="NCBI Taxonomy" id="6211"/>
    <lineage>
        <taxon>Eukaryota</taxon>
        <taxon>Metazoa</taxon>
        <taxon>Spiralia</taxon>
        <taxon>Lophotrochozoa</taxon>
        <taxon>Platyhelminthes</taxon>
        <taxon>Cestoda</taxon>
        <taxon>Eucestoda</taxon>
        <taxon>Cyclophyllidea</taxon>
        <taxon>Taeniidae</taxon>
        <taxon>Echinococcus</taxon>
    </lineage>
</organism>
<evidence type="ECO:0000313" key="2">
    <source>
        <dbReference type="Proteomes" id="UP000017246"/>
    </source>
</evidence>
<reference evidence="1" key="1">
    <citation type="journal article" date="2013" name="Nature">
        <title>The genomes of four tapeworm species reveal adaptations to parasitism.</title>
        <authorList>
            <person name="Tsai I.J."/>
            <person name="Zarowiecki M."/>
            <person name="Holroyd N."/>
            <person name="Garciarrubio A."/>
            <person name="Sanchez-Flores A."/>
            <person name="Brooks K.L."/>
            <person name="Tracey A."/>
            <person name="Bobes R.J."/>
            <person name="Fragoso G."/>
            <person name="Sciutto E."/>
            <person name="Aslett M."/>
            <person name="Beasley H."/>
            <person name="Bennett H.M."/>
            <person name="Cai J."/>
            <person name="Camicia F."/>
            <person name="Clark R."/>
            <person name="Cucher M."/>
            <person name="De Silva N."/>
            <person name="Day T.A."/>
            <person name="Deplazes P."/>
            <person name="Estrada K."/>
            <person name="Fernandez C."/>
            <person name="Holland P.W."/>
            <person name="Hou J."/>
            <person name="Hu S."/>
            <person name="Huckvale T."/>
            <person name="Hung S.S."/>
            <person name="Kamenetzky L."/>
            <person name="Keane J.A."/>
            <person name="Kiss F."/>
            <person name="Koziol U."/>
            <person name="Lambert O."/>
            <person name="Liu K."/>
            <person name="Luo X."/>
            <person name="Luo Y."/>
            <person name="Macchiaroli N."/>
            <person name="Nichol S."/>
            <person name="Paps J."/>
            <person name="Parkinson J."/>
            <person name="Pouchkina-Stantcheva N."/>
            <person name="Riddiford N."/>
            <person name="Rosenzvit M."/>
            <person name="Salinas G."/>
            <person name="Wasmuth J.D."/>
            <person name="Zamanian M."/>
            <person name="Zheng Y."/>
            <person name="Cai X."/>
            <person name="Soberon X."/>
            <person name="Olson P.D."/>
            <person name="Laclette J.P."/>
            <person name="Brehm K."/>
            <person name="Berriman M."/>
            <person name="Garciarrubio A."/>
            <person name="Bobes R.J."/>
            <person name="Fragoso G."/>
            <person name="Sanchez-Flores A."/>
            <person name="Estrada K."/>
            <person name="Cevallos M.A."/>
            <person name="Morett E."/>
            <person name="Gonzalez V."/>
            <person name="Portillo T."/>
            <person name="Ochoa-Leyva A."/>
            <person name="Jose M.V."/>
            <person name="Sciutto E."/>
            <person name="Landa A."/>
            <person name="Jimenez L."/>
            <person name="Valdes V."/>
            <person name="Carrero J.C."/>
            <person name="Larralde C."/>
            <person name="Morales-Montor J."/>
            <person name="Limon-Lason J."/>
            <person name="Soberon X."/>
            <person name="Laclette J.P."/>
        </authorList>
    </citation>
    <scope>NUCLEOTIDE SEQUENCE [LARGE SCALE GENOMIC DNA]</scope>
</reference>
<keyword evidence="2" id="KW-1185">Reference proteome</keyword>